<dbReference type="Proteomes" id="UP000704467">
    <property type="component" value="Unassembled WGS sequence"/>
</dbReference>
<accession>A0ABX1DIZ5</accession>
<keyword evidence="3" id="KW-1185">Reference proteome</keyword>
<organism evidence="2 3">
    <name type="scientific">Brucella haematophila</name>
    <dbReference type="NCBI Taxonomy" id="419474"/>
    <lineage>
        <taxon>Bacteria</taxon>
        <taxon>Pseudomonadati</taxon>
        <taxon>Pseudomonadota</taxon>
        <taxon>Alphaproteobacteria</taxon>
        <taxon>Hyphomicrobiales</taxon>
        <taxon>Brucellaceae</taxon>
        <taxon>Brucella/Ochrobactrum group</taxon>
        <taxon>Brucella</taxon>
    </lineage>
</organism>
<proteinExistence type="predicted"/>
<gene>
    <name evidence="2" type="ORF">HED55_00210</name>
</gene>
<evidence type="ECO:0000256" key="1">
    <source>
        <dbReference type="SAM" id="MobiDB-lite"/>
    </source>
</evidence>
<feature type="region of interest" description="Disordered" evidence="1">
    <location>
        <begin position="33"/>
        <end position="56"/>
    </location>
</feature>
<name>A0ABX1DIZ5_9HYPH</name>
<reference evidence="2 3" key="1">
    <citation type="submission" date="2020-03" db="EMBL/GenBank/DDBJ databases">
        <title>Whole genome sequencing of clinical and environmental type strains of Ochrobactrum.</title>
        <authorList>
            <person name="Dharne M."/>
        </authorList>
    </citation>
    <scope>NUCLEOTIDE SEQUENCE [LARGE SCALE GENOMIC DNA]</scope>
    <source>
        <strain evidence="2 3">CIP 109452</strain>
    </source>
</reference>
<dbReference type="EMBL" id="JAAVLN010000001">
    <property type="protein sequence ID" value="NKC02378.1"/>
    <property type="molecule type" value="Genomic_DNA"/>
</dbReference>
<evidence type="ECO:0000313" key="3">
    <source>
        <dbReference type="Proteomes" id="UP000704467"/>
    </source>
</evidence>
<sequence>MTDEKQEILAAWLAYPSGFDLDEAHGWATKVLSEGEPPETQSDYFEDGQDISRTLN</sequence>
<comment type="caution">
    <text evidence="2">The sequence shown here is derived from an EMBL/GenBank/DDBJ whole genome shotgun (WGS) entry which is preliminary data.</text>
</comment>
<evidence type="ECO:0000313" key="2">
    <source>
        <dbReference type="EMBL" id="NKC02378.1"/>
    </source>
</evidence>
<protein>
    <submittedName>
        <fullName evidence="2">Uncharacterized protein</fullName>
    </submittedName>
</protein>